<dbReference type="STRING" id="399497.BW733_08160"/>
<keyword evidence="3" id="KW-1185">Reference proteome</keyword>
<organism evidence="2 3">
    <name type="scientific">Tessaracoccus flavescens</name>
    <dbReference type="NCBI Taxonomy" id="399497"/>
    <lineage>
        <taxon>Bacteria</taxon>
        <taxon>Bacillati</taxon>
        <taxon>Actinomycetota</taxon>
        <taxon>Actinomycetes</taxon>
        <taxon>Propionibacteriales</taxon>
        <taxon>Propionibacteriaceae</taxon>
        <taxon>Tessaracoccus</taxon>
    </lineage>
</organism>
<dbReference type="OrthoDB" id="5125261at2"/>
<gene>
    <name evidence="2" type="ORF">BW733_08160</name>
</gene>
<accession>A0A1Q2CXG1</accession>
<dbReference type="AlphaFoldDB" id="A0A1Q2CXG1"/>
<dbReference type="Proteomes" id="UP000188235">
    <property type="component" value="Chromosome"/>
</dbReference>
<evidence type="ECO:0000313" key="2">
    <source>
        <dbReference type="EMBL" id="AQP50802.1"/>
    </source>
</evidence>
<dbReference type="RefSeq" id="WP_077349494.1">
    <property type="nucleotide sequence ID" value="NZ_CP019607.1"/>
</dbReference>
<reference evidence="2 3" key="1">
    <citation type="journal article" date="2008" name="Int. J. Syst. Evol. Microbiol.">
        <title>Tessaracoccus flavescens sp. nov., isolated from marine sediment.</title>
        <authorList>
            <person name="Lee D.W."/>
            <person name="Lee S.D."/>
        </authorList>
    </citation>
    <scope>NUCLEOTIDE SEQUENCE [LARGE SCALE GENOMIC DNA]</scope>
    <source>
        <strain evidence="2 3">SST-39T</strain>
    </source>
</reference>
<sequence length="157" mass="16572">MERNPRGDKLQPGPASSTADQWTRVLAHRRKDAPTTVAAVIERFEAAGVTPDQVASHLEDGGDRLYAAAASAAEGWAAGFGGERAVALLAAEVSALMSHLVARAASVRSVCVEALLDEFSAVTVAGALGVARQKVYELARPSVDPAYLTTTPWRHHE</sequence>
<protein>
    <submittedName>
        <fullName evidence="2">Uncharacterized protein</fullName>
    </submittedName>
</protein>
<evidence type="ECO:0000313" key="3">
    <source>
        <dbReference type="Proteomes" id="UP000188235"/>
    </source>
</evidence>
<feature type="region of interest" description="Disordered" evidence="1">
    <location>
        <begin position="1"/>
        <end position="20"/>
    </location>
</feature>
<name>A0A1Q2CXG1_9ACTN</name>
<proteinExistence type="predicted"/>
<dbReference type="KEGG" id="tfa:BW733_08160"/>
<evidence type="ECO:0000256" key="1">
    <source>
        <dbReference type="SAM" id="MobiDB-lite"/>
    </source>
</evidence>
<dbReference type="EMBL" id="CP019607">
    <property type="protein sequence ID" value="AQP50802.1"/>
    <property type="molecule type" value="Genomic_DNA"/>
</dbReference>